<keyword evidence="3" id="KW-1185">Reference proteome</keyword>
<gene>
    <name evidence="2" type="ORF">BCR32DRAFT_204818</name>
</gene>
<feature type="compositionally biased region" description="Basic and acidic residues" evidence="1">
    <location>
        <begin position="1"/>
        <end position="12"/>
    </location>
</feature>
<comment type="caution">
    <text evidence="2">The sequence shown here is derived from an EMBL/GenBank/DDBJ whole genome shotgun (WGS) entry which is preliminary data.</text>
</comment>
<feature type="compositionally biased region" description="Basic residues" evidence="1">
    <location>
        <begin position="44"/>
        <end position="53"/>
    </location>
</feature>
<accession>A0A1Y1X375</accession>
<proteinExistence type="predicted"/>
<evidence type="ECO:0000256" key="1">
    <source>
        <dbReference type="SAM" id="MobiDB-lite"/>
    </source>
</evidence>
<reference evidence="2 3" key="2">
    <citation type="submission" date="2016-08" db="EMBL/GenBank/DDBJ databases">
        <title>Pervasive Adenine N6-methylation of Active Genes in Fungi.</title>
        <authorList>
            <consortium name="DOE Joint Genome Institute"/>
            <person name="Mondo S.J."/>
            <person name="Dannebaum R.O."/>
            <person name="Kuo R.C."/>
            <person name="Labutti K."/>
            <person name="Haridas S."/>
            <person name="Kuo A."/>
            <person name="Salamov A."/>
            <person name="Ahrendt S.R."/>
            <person name="Lipzen A."/>
            <person name="Sullivan W."/>
            <person name="Andreopoulos W.B."/>
            <person name="Clum A."/>
            <person name="Lindquist E."/>
            <person name="Daum C."/>
            <person name="Ramamoorthy G.K."/>
            <person name="Gryganskyi A."/>
            <person name="Culley D."/>
            <person name="Magnuson J.K."/>
            <person name="James T.Y."/>
            <person name="O'Malley M.A."/>
            <person name="Stajich J.E."/>
            <person name="Spatafora J.W."/>
            <person name="Visel A."/>
            <person name="Grigoriev I.V."/>
        </authorList>
    </citation>
    <scope>NUCLEOTIDE SEQUENCE [LARGE SCALE GENOMIC DNA]</scope>
    <source>
        <strain evidence="2 3">S4</strain>
    </source>
</reference>
<dbReference type="Proteomes" id="UP000193944">
    <property type="component" value="Unassembled WGS sequence"/>
</dbReference>
<feature type="non-terminal residue" evidence="2">
    <location>
        <position position="1"/>
    </location>
</feature>
<name>A0A1Y1X375_9FUNG</name>
<feature type="region of interest" description="Disordered" evidence="1">
    <location>
        <begin position="1"/>
        <end position="53"/>
    </location>
</feature>
<dbReference type="AlphaFoldDB" id="A0A1Y1X375"/>
<protein>
    <submittedName>
        <fullName evidence="2">Uncharacterized protein</fullName>
    </submittedName>
</protein>
<dbReference type="EMBL" id="MCFG01000150">
    <property type="protein sequence ID" value="ORX80257.1"/>
    <property type="molecule type" value="Genomic_DNA"/>
</dbReference>
<organism evidence="2 3">
    <name type="scientific">Anaeromyces robustus</name>
    <dbReference type="NCBI Taxonomy" id="1754192"/>
    <lineage>
        <taxon>Eukaryota</taxon>
        <taxon>Fungi</taxon>
        <taxon>Fungi incertae sedis</taxon>
        <taxon>Chytridiomycota</taxon>
        <taxon>Chytridiomycota incertae sedis</taxon>
        <taxon>Neocallimastigomycetes</taxon>
        <taxon>Neocallimastigales</taxon>
        <taxon>Neocallimastigaceae</taxon>
        <taxon>Anaeromyces</taxon>
    </lineage>
</organism>
<evidence type="ECO:0000313" key="3">
    <source>
        <dbReference type="Proteomes" id="UP000193944"/>
    </source>
</evidence>
<evidence type="ECO:0000313" key="2">
    <source>
        <dbReference type="EMBL" id="ORX80257.1"/>
    </source>
</evidence>
<feature type="compositionally biased region" description="Basic residues" evidence="1">
    <location>
        <begin position="13"/>
        <end position="25"/>
    </location>
</feature>
<sequence>SRKKNKINEKEKKNRAKKNEKKRLKKPIDKLKKTNNNDVDSIQKVKKKIKNKK</sequence>
<reference evidence="2 3" key="1">
    <citation type="submission" date="2016-08" db="EMBL/GenBank/DDBJ databases">
        <title>A Parts List for Fungal Cellulosomes Revealed by Comparative Genomics.</title>
        <authorList>
            <consortium name="DOE Joint Genome Institute"/>
            <person name="Haitjema C.H."/>
            <person name="Gilmore S.P."/>
            <person name="Henske J.K."/>
            <person name="Solomon K.V."/>
            <person name="De Groot R."/>
            <person name="Kuo A."/>
            <person name="Mondo S.J."/>
            <person name="Salamov A.A."/>
            <person name="Labutti K."/>
            <person name="Zhao Z."/>
            <person name="Chiniquy J."/>
            <person name="Barry K."/>
            <person name="Brewer H.M."/>
            <person name="Purvine S.O."/>
            <person name="Wright A.T."/>
            <person name="Boxma B."/>
            <person name="Van Alen T."/>
            <person name="Hackstein J.H."/>
            <person name="Baker S.E."/>
            <person name="Grigoriev I.V."/>
            <person name="O'Malley M.A."/>
        </authorList>
    </citation>
    <scope>NUCLEOTIDE SEQUENCE [LARGE SCALE GENOMIC DNA]</scope>
    <source>
        <strain evidence="2 3">S4</strain>
    </source>
</reference>